<dbReference type="Proteomes" id="UP001203338">
    <property type="component" value="Unassembled WGS sequence"/>
</dbReference>
<feature type="chain" id="PRO_5047017985" description="Outer membrane protein beta-barrel domain-containing protein" evidence="1">
    <location>
        <begin position="21"/>
        <end position="191"/>
    </location>
</feature>
<dbReference type="EMBL" id="JAMFLX010000006">
    <property type="protein sequence ID" value="MCL6269495.1"/>
    <property type="molecule type" value="Genomic_DNA"/>
</dbReference>
<protein>
    <recommendedName>
        <fullName evidence="4">Outer membrane protein beta-barrel domain-containing protein</fullName>
    </recommendedName>
</protein>
<dbReference type="RefSeq" id="WP_249698525.1">
    <property type="nucleotide sequence ID" value="NZ_JAMFLX010000006.1"/>
</dbReference>
<gene>
    <name evidence="2" type="ORF">M3P05_06015</name>
</gene>
<name>A0ABT0PDP7_9GAMM</name>
<keyword evidence="3" id="KW-1185">Reference proteome</keyword>
<reference evidence="2 3" key="1">
    <citation type="submission" date="2022-05" db="EMBL/GenBank/DDBJ databases">
        <authorList>
            <person name="Park J.-S."/>
        </authorList>
    </citation>
    <scope>NUCLEOTIDE SEQUENCE [LARGE SCALE GENOMIC DNA]</scope>
    <source>
        <strain evidence="2 3">2012CJ34-2</strain>
    </source>
</reference>
<evidence type="ECO:0000313" key="2">
    <source>
        <dbReference type="EMBL" id="MCL6269495.1"/>
    </source>
</evidence>
<evidence type="ECO:0000256" key="1">
    <source>
        <dbReference type="SAM" id="SignalP"/>
    </source>
</evidence>
<keyword evidence="1" id="KW-0732">Signal</keyword>
<evidence type="ECO:0000313" key="3">
    <source>
        <dbReference type="Proteomes" id="UP001203338"/>
    </source>
</evidence>
<comment type="caution">
    <text evidence="2">The sequence shown here is derived from an EMBL/GenBank/DDBJ whole genome shotgun (WGS) entry which is preliminary data.</text>
</comment>
<organism evidence="2 3">
    <name type="scientific">Parendozoicomonas callyspongiae</name>
    <dbReference type="NCBI Taxonomy" id="2942213"/>
    <lineage>
        <taxon>Bacteria</taxon>
        <taxon>Pseudomonadati</taxon>
        <taxon>Pseudomonadota</taxon>
        <taxon>Gammaproteobacteria</taxon>
        <taxon>Oceanospirillales</taxon>
        <taxon>Endozoicomonadaceae</taxon>
        <taxon>Parendozoicomonas</taxon>
    </lineage>
</organism>
<evidence type="ECO:0008006" key="4">
    <source>
        <dbReference type="Google" id="ProtNLM"/>
    </source>
</evidence>
<feature type="signal peptide" evidence="1">
    <location>
        <begin position="1"/>
        <end position="20"/>
    </location>
</feature>
<accession>A0ABT0PDP7</accession>
<proteinExistence type="predicted"/>
<sequence length="191" mass="21109">MKKILTAAAILSAVSSLTQAGVLGATAGYNYWATSDFGAFQTGYAQFEHFIPLLPNAAVRFGKVDDKKLNFKSYDAYGYYELLDNDMVSVDLGAGLRRFNNGELKGQSFSDTVPMVNAEAEFFKALPTYGYARVDLGRSSDSRFQDMEAGVRFDVLTGFSIQAGYRVYDLDMNMKNKETVRGFTAGLRLDI</sequence>